<accession>A0A565CXI7</accession>
<sequence length="544" mass="62531">MSTKVDLLSDTGKEYSVLFMVPQPEMVTIFWLIRPLRELKRMLFDDGVVTIVVSAPSACGKTTLVTKLCHDADVKGKFKQIFFITVSKAPNVRLVVKRLLQHTGCKVIEFGNNLDARVCIQQLLKQFRQNGSMLLVLDDVWPEEESLLDKFLIKLPDYKILVTSRIGFPSFGPTFHLEPLIDEDVKNLFIACATQSNCLSCSKRDHLLQKILKRRNGFPLAMNRPCSICDGCNSVIEHGRLVNVLGVLWHPECFCCNACHKPIAIDEVENHVSNSRGKFHESCYREHCYVCKANIHSTAECIEYNERPFWLEKYCASHDIDGTAKCCSCERLKPRGTNYVMLGDGEWLCLECMEFVSQTWHFERHEFFEDLNMKVDKEFPLLLVEQQELNNAKEDETIVSTLPCSNFLPCRFFQVSPYAGPRVQQRLLHFRRDNHNKCRKDAKDEAKQFVNRDGNKIPNAPRSDLVAGSILADEMMHAWLGINGHRNLEPPQLEEGICYLFALRWLDYQAYSPTNGSFFSPTPVDPTDQPFEKKLVKFCKYHIE</sequence>
<protein>
    <recommendedName>
        <fullName evidence="4">LIM zinc-binding domain-containing protein</fullName>
    </recommendedName>
</protein>
<dbReference type="Gene3D" id="3.40.50.300">
    <property type="entry name" value="P-loop containing nucleotide triphosphate hydrolases"/>
    <property type="match status" value="1"/>
</dbReference>
<evidence type="ECO:0000313" key="5">
    <source>
        <dbReference type="EMBL" id="VVB18322.1"/>
    </source>
</evidence>
<dbReference type="SMART" id="SM00132">
    <property type="entry name" value="LIM"/>
    <property type="match status" value="1"/>
</dbReference>
<dbReference type="InterPro" id="IPR001781">
    <property type="entry name" value="Znf_LIM"/>
</dbReference>
<dbReference type="Pfam" id="PF12315">
    <property type="entry name" value="DA1-like"/>
    <property type="match status" value="1"/>
</dbReference>
<dbReference type="PANTHER" id="PTHR24209">
    <property type="entry name" value="PROTEIN DA1-RELATED 2"/>
    <property type="match status" value="1"/>
</dbReference>
<dbReference type="FunFam" id="3.40.50.300:FF:003793">
    <property type="entry name" value="Probable disease resistance protein At5g66900"/>
    <property type="match status" value="1"/>
</dbReference>
<reference evidence="5" key="1">
    <citation type="submission" date="2019-07" db="EMBL/GenBank/DDBJ databases">
        <authorList>
            <person name="Dittberner H."/>
        </authorList>
    </citation>
    <scope>NUCLEOTIDE SEQUENCE [LARGE SCALE GENOMIC DNA]</scope>
</reference>
<organism evidence="5 6">
    <name type="scientific">Arabis nemorensis</name>
    <dbReference type="NCBI Taxonomy" id="586526"/>
    <lineage>
        <taxon>Eukaryota</taxon>
        <taxon>Viridiplantae</taxon>
        <taxon>Streptophyta</taxon>
        <taxon>Embryophyta</taxon>
        <taxon>Tracheophyta</taxon>
        <taxon>Spermatophyta</taxon>
        <taxon>Magnoliopsida</taxon>
        <taxon>eudicotyledons</taxon>
        <taxon>Gunneridae</taxon>
        <taxon>Pentapetalae</taxon>
        <taxon>rosids</taxon>
        <taxon>malvids</taxon>
        <taxon>Brassicales</taxon>
        <taxon>Brassicaceae</taxon>
        <taxon>Arabideae</taxon>
        <taxon>Arabis</taxon>
    </lineage>
</organism>
<dbReference type="GO" id="GO:0046872">
    <property type="term" value="F:metal ion binding"/>
    <property type="evidence" value="ECO:0007669"/>
    <property type="project" value="UniProtKB-KW"/>
</dbReference>
<dbReference type="Pfam" id="PF00931">
    <property type="entry name" value="NB-ARC"/>
    <property type="match status" value="1"/>
</dbReference>
<dbReference type="Pfam" id="PF00412">
    <property type="entry name" value="LIM"/>
    <property type="match status" value="1"/>
</dbReference>
<feature type="domain" description="LIM zinc-binding" evidence="4">
    <location>
        <begin position="227"/>
        <end position="298"/>
    </location>
</feature>
<gene>
    <name evidence="5" type="ORF">ANE_LOCUS28766</name>
</gene>
<name>A0A565CXI7_9BRAS</name>
<dbReference type="AlphaFoldDB" id="A0A565CXI7"/>
<dbReference type="InterPro" id="IPR027417">
    <property type="entry name" value="P-loop_NTPase"/>
</dbReference>
<keyword evidence="2 3" id="KW-0862">Zinc</keyword>
<comment type="caution">
    <text evidence="5">The sequence shown here is derived from an EMBL/GenBank/DDBJ whole genome shotgun (WGS) entry which is preliminary data.</text>
</comment>
<keyword evidence="1 3" id="KW-0479">Metal-binding</keyword>
<dbReference type="Gene3D" id="2.10.110.10">
    <property type="entry name" value="Cysteine Rich Protein"/>
    <property type="match status" value="1"/>
</dbReference>
<keyword evidence="3" id="KW-0440">LIM domain</keyword>
<proteinExistence type="predicted"/>
<dbReference type="PANTHER" id="PTHR24209:SF28">
    <property type="entry name" value="PROTEIN DA1-RELATED 4-RELATED"/>
    <property type="match status" value="1"/>
</dbReference>
<dbReference type="Proteomes" id="UP000489600">
    <property type="component" value="Unassembled WGS sequence"/>
</dbReference>
<dbReference type="GO" id="GO:0043531">
    <property type="term" value="F:ADP binding"/>
    <property type="evidence" value="ECO:0007669"/>
    <property type="project" value="InterPro"/>
</dbReference>
<dbReference type="PROSITE" id="PS50023">
    <property type="entry name" value="LIM_DOMAIN_2"/>
    <property type="match status" value="1"/>
</dbReference>
<dbReference type="EMBL" id="CABITT030000008">
    <property type="protein sequence ID" value="VVB18322.1"/>
    <property type="molecule type" value="Genomic_DNA"/>
</dbReference>
<evidence type="ECO:0000256" key="1">
    <source>
        <dbReference type="ARBA" id="ARBA00022723"/>
    </source>
</evidence>
<dbReference type="OrthoDB" id="15567at2759"/>
<dbReference type="InterPro" id="IPR022087">
    <property type="entry name" value="DA1-like_dom"/>
</dbReference>
<dbReference type="CDD" id="cd09396">
    <property type="entry name" value="LIM_DA1"/>
    <property type="match status" value="1"/>
</dbReference>
<evidence type="ECO:0000259" key="4">
    <source>
        <dbReference type="PROSITE" id="PS50023"/>
    </source>
</evidence>
<evidence type="ECO:0000256" key="2">
    <source>
        <dbReference type="ARBA" id="ARBA00022833"/>
    </source>
</evidence>
<dbReference type="GO" id="GO:0043130">
    <property type="term" value="F:ubiquitin binding"/>
    <property type="evidence" value="ECO:0007669"/>
    <property type="project" value="TreeGrafter"/>
</dbReference>
<evidence type="ECO:0000313" key="6">
    <source>
        <dbReference type="Proteomes" id="UP000489600"/>
    </source>
</evidence>
<dbReference type="InterPro" id="IPR002182">
    <property type="entry name" value="NB-ARC"/>
</dbReference>
<evidence type="ECO:0000256" key="3">
    <source>
        <dbReference type="PROSITE-ProRule" id="PRU00125"/>
    </source>
</evidence>
<dbReference type="InterPro" id="IPR045218">
    <property type="entry name" value="DA1-like"/>
</dbReference>
<dbReference type="SUPFAM" id="SSF52540">
    <property type="entry name" value="P-loop containing nucleoside triphosphate hydrolases"/>
    <property type="match status" value="1"/>
</dbReference>
<keyword evidence="6" id="KW-1185">Reference proteome</keyword>